<organism evidence="1 2">
    <name type="scientific">Henosepilachna vigintioctopunctata</name>
    <dbReference type="NCBI Taxonomy" id="420089"/>
    <lineage>
        <taxon>Eukaryota</taxon>
        <taxon>Metazoa</taxon>
        <taxon>Ecdysozoa</taxon>
        <taxon>Arthropoda</taxon>
        <taxon>Hexapoda</taxon>
        <taxon>Insecta</taxon>
        <taxon>Pterygota</taxon>
        <taxon>Neoptera</taxon>
        <taxon>Endopterygota</taxon>
        <taxon>Coleoptera</taxon>
        <taxon>Polyphaga</taxon>
        <taxon>Cucujiformia</taxon>
        <taxon>Coccinelloidea</taxon>
        <taxon>Coccinellidae</taxon>
        <taxon>Epilachninae</taxon>
        <taxon>Epilachnini</taxon>
        <taxon>Henosepilachna</taxon>
    </lineage>
</organism>
<protein>
    <submittedName>
        <fullName evidence="1">Uncharacterized protein</fullName>
    </submittedName>
</protein>
<evidence type="ECO:0000313" key="2">
    <source>
        <dbReference type="Proteomes" id="UP001431783"/>
    </source>
</evidence>
<accession>A0AAW1UR63</accession>
<sequence length="146" mass="16963">MQALHYLTQHASYNHYTASSPTSKMGWLDGNPSRATPPSRGTERSVVVWDMLQERILYQTFRPCESRHWPTIEDQSLVCILTDPGRYRVEVRLILGLERLYNRVTVPYCGLCPTPQSHEQSVLRFRLVTVRSYLGHLYFPQTQAHT</sequence>
<reference evidence="1 2" key="1">
    <citation type="submission" date="2023-03" db="EMBL/GenBank/DDBJ databases">
        <title>Genome insight into feeding habits of ladybird beetles.</title>
        <authorList>
            <person name="Li H.-S."/>
            <person name="Huang Y.-H."/>
            <person name="Pang H."/>
        </authorList>
    </citation>
    <scope>NUCLEOTIDE SEQUENCE [LARGE SCALE GENOMIC DNA]</scope>
    <source>
        <strain evidence="1">SYSU_2023b</strain>
        <tissue evidence="1">Whole body</tissue>
    </source>
</reference>
<keyword evidence="2" id="KW-1185">Reference proteome</keyword>
<name>A0AAW1UR63_9CUCU</name>
<dbReference type="Proteomes" id="UP001431783">
    <property type="component" value="Unassembled WGS sequence"/>
</dbReference>
<proteinExistence type="predicted"/>
<dbReference type="EMBL" id="JARQZJ010000097">
    <property type="protein sequence ID" value="KAK9885972.1"/>
    <property type="molecule type" value="Genomic_DNA"/>
</dbReference>
<evidence type="ECO:0000313" key="1">
    <source>
        <dbReference type="EMBL" id="KAK9885972.1"/>
    </source>
</evidence>
<dbReference type="AlphaFoldDB" id="A0AAW1UR63"/>
<gene>
    <name evidence="1" type="ORF">WA026_013849</name>
</gene>
<comment type="caution">
    <text evidence="1">The sequence shown here is derived from an EMBL/GenBank/DDBJ whole genome shotgun (WGS) entry which is preliminary data.</text>
</comment>